<name>A0A5D0NU20_9ACTN</name>
<keyword evidence="3" id="KW-1185">Reference proteome</keyword>
<dbReference type="InterPro" id="IPR037401">
    <property type="entry name" value="SnoaL-like"/>
</dbReference>
<evidence type="ECO:0000313" key="3">
    <source>
        <dbReference type="Proteomes" id="UP000323380"/>
    </source>
</evidence>
<dbReference type="Pfam" id="PF12680">
    <property type="entry name" value="SnoaL_2"/>
    <property type="match status" value="1"/>
</dbReference>
<feature type="domain" description="SnoaL-like" evidence="1">
    <location>
        <begin position="5"/>
        <end position="112"/>
    </location>
</feature>
<protein>
    <submittedName>
        <fullName evidence="2">Nuclear transport factor 2 family protein</fullName>
    </submittedName>
</protein>
<reference evidence="2 3" key="1">
    <citation type="submission" date="2019-08" db="EMBL/GenBank/DDBJ databases">
        <title>Actinomadura sp. nov. CYP1-5 isolated from mountain soil.</title>
        <authorList>
            <person name="Songsumanus A."/>
            <person name="Kuncharoen N."/>
            <person name="Kudo T."/>
            <person name="Yuki M."/>
            <person name="Igarashi Y."/>
            <person name="Tanasupawat S."/>
        </authorList>
    </citation>
    <scope>NUCLEOTIDE SEQUENCE [LARGE SCALE GENOMIC DNA]</scope>
    <source>
        <strain evidence="2 3">JCM 14158</strain>
    </source>
</reference>
<dbReference type="STRING" id="1220554.GCA_001552135_03724"/>
<sequence>MTDIVTDLLRAEARRDVTSMAALLADDVVFEMPFAEPPSSVHGREALQKLLEEFLHGFYTEFTLHDIEVTPAHENGKYFAEYNSTGKAAAKDHEYRQRYAAVFQVHDGKITTWREYFNPLPLRAALA</sequence>
<dbReference type="EMBL" id="VSFG01000001">
    <property type="protein sequence ID" value="TYB47855.1"/>
    <property type="molecule type" value="Genomic_DNA"/>
</dbReference>
<dbReference type="SUPFAM" id="SSF54427">
    <property type="entry name" value="NTF2-like"/>
    <property type="match status" value="1"/>
</dbReference>
<dbReference type="RefSeq" id="WP_067892779.1">
    <property type="nucleotide sequence ID" value="NZ_VSFG01000001.1"/>
</dbReference>
<comment type="caution">
    <text evidence="2">The sequence shown here is derived from an EMBL/GenBank/DDBJ whole genome shotgun (WGS) entry which is preliminary data.</text>
</comment>
<organism evidence="2 3">
    <name type="scientific">Actinomadura chibensis</name>
    <dbReference type="NCBI Taxonomy" id="392828"/>
    <lineage>
        <taxon>Bacteria</taxon>
        <taxon>Bacillati</taxon>
        <taxon>Actinomycetota</taxon>
        <taxon>Actinomycetes</taxon>
        <taxon>Streptosporangiales</taxon>
        <taxon>Thermomonosporaceae</taxon>
        <taxon>Actinomadura</taxon>
    </lineage>
</organism>
<dbReference type="Proteomes" id="UP000323380">
    <property type="component" value="Unassembled WGS sequence"/>
</dbReference>
<evidence type="ECO:0000313" key="2">
    <source>
        <dbReference type="EMBL" id="TYB47855.1"/>
    </source>
</evidence>
<accession>A0A5D0NU20</accession>
<dbReference type="Gene3D" id="3.10.450.50">
    <property type="match status" value="1"/>
</dbReference>
<gene>
    <name evidence="2" type="ORF">FXF69_00940</name>
</gene>
<dbReference type="InterPro" id="IPR032710">
    <property type="entry name" value="NTF2-like_dom_sf"/>
</dbReference>
<dbReference type="AlphaFoldDB" id="A0A5D0NU20"/>
<evidence type="ECO:0000259" key="1">
    <source>
        <dbReference type="Pfam" id="PF12680"/>
    </source>
</evidence>
<proteinExistence type="predicted"/>